<evidence type="ECO:0000256" key="5">
    <source>
        <dbReference type="ARBA" id="ARBA00023163"/>
    </source>
</evidence>
<dbReference type="OMA" id="LVYTGHM"/>
<evidence type="ECO:0000256" key="3">
    <source>
        <dbReference type="ARBA" id="ARBA00023015"/>
    </source>
</evidence>
<dbReference type="PANTHER" id="PTHR10812">
    <property type="entry name" value="TRANSCRIPTION FACTOR AP-2"/>
    <property type="match status" value="1"/>
</dbReference>
<evidence type="ECO:0000256" key="1">
    <source>
        <dbReference type="ARBA" id="ARBA00004123"/>
    </source>
</evidence>
<dbReference type="GO" id="GO:0000977">
    <property type="term" value="F:RNA polymerase II transcription regulatory region sequence-specific DNA binding"/>
    <property type="evidence" value="ECO:0007669"/>
    <property type="project" value="TreeGrafter"/>
</dbReference>
<gene>
    <name evidence="8" type="ORF">NLS_LOCUS1550</name>
</gene>
<dbReference type="EMBL" id="UYRX01000056">
    <property type="protein sequence ID" value="VDK71769.1"/>
    <property type="molecule type" value="Genomic_DNA"/>
</dbReference>
<dbReference type="AlphaFoldDB" id="A0A3P6SJZ5"/>
<evidence type="ECO:0000313" key="8">
    <source>
        <dbReference type="EMBL" id="VDK71769.1"/>
    </source>
</evidence>
<dbReference type="PRINTS" id="PR01748">
    <property type="entry name" value="AP2TNSCPFCT"/>
</dbReference>
<evidence type="ECO:0000313" key="9">
    <source>
        <dbReference type="Proteomes" id="UP000277928"/>
    </source>
</evidence>
<organism evidence="8 9">
    <name type="scientific">Litomosoides sigmodontis</name>
    <name type="common">Filarial nematode worm</name>
    <dbReference type="NCBI Taxonomy" id="42156"/>
    <lineage>
        <taxon>Eukaryota</taxon>
        <taxon>Metazoa</taxon>
        <taxon>Ecdysozoa</taxon>
        <taxon>Nematoda</taxon>
        <taxon>Chromadorea</taxon>
        <taxon>Rhabditida</taxon>
        <taxon>Spirurina</taxon>
        <taxon>Spiruromorpha</taxon>
        <taxon>Filarioidea</taxon>
        <taxon>Onchocercidae</taxon>
        <taxon>Litomosoides</taxon>
    </lineage>
</organism>
<protein>
    <recommendedName>
        <fullName evidence="7">Transcription factor AP-2 C-terminal domain-containing protein</fullName>
    </recommendedName>
</protein>
<reference evidence="8 9" key="1">
    <citation type="submission" date="2018-08" db="EMBL/GenBank/DDBJ databases">
        <authorList>
            <person name="Laetsch R D."/>
            <person name="Stevens L."/>
            <person name="Kumar S."/>
            <person name="Blaxter L. M."/>
        </authorList>
    </citation>
    <scope>NUCLEOTIDE SEQUENCE [LARGE SCALE GENOMIC DNA]</scope>
</reference>
<feature type="domain" description="Transcription factor AP-2 C-terminal" evidence="7">
    <location>
        <begin position="248"/>
        <end position="446"/>
    </location>
</feature>
<dbReference type="GO" id="GO:0042127">
    <property type="term" value="P:regulation of cell population proliferation"/>
    <property type="evidence" value="ECO:0007669"/>
    <property type="project" value="TreeGrafter"/>
</dbReference>
<dbReference type="STRING" id="42156.A0A3P6SJZ5"/>
<comment type="subcellular location">
    <subcellularLocation>
        <location evidence="1">Nucleus</location>
    </subcellularLocation>
</comment>
<evidence type="ECO:0000259" key="7">
    <source>
        <dbReference type="Pfam" id="PF03299"/>
    </source>
</evidence>
<proteinExistence type="inferred from homology"/>
<keyword evidence="9" id="KW-1185">Reference proteome</keyword>
<keyword evidence="6" id="KW-0539">Nucleus</keyword>
<comment type="similarity">
    <text evidence="2">Belongs to the AP-2 family.</text>
</comment>
<name>A0A3P6SJZ5_LITSI</name>
<keyword evidence="4" id="KW-0238">DNA-binding</keyword>
<keyword evidence="3" id="KW-0805">Transcription regulation</keyword>
<sequence>MGDRSFSDSNCNHGKDPSNLFLDRCSNSECNEKHCSRKRNFPFNSDVAGGQIRKQPSSENDELDIANNFLDEDDDSIVTEETDDKSCSNTLCGTHAVQTISSLFRNSNSENQKSEIGIGYKFHGHTAANFNTTTCGFPRPTDSTCHHYSQQLVYTGHMPVSSHYVISCTTVPVNSIGSNESSCGGASSMSVTTTTASDHNAVQSFLRSPFNSSTPTICNFGLSRTMYSTFGHSLPMLHDMPTLASQTFCAVPGRTSLLSSTTKYHVTTGEIYRRISPPECLNASLLGAILRKAKSKDGGKTLRDSLKRVGLILPAGRRKAATVTAWTALVEEEALQMAKDFAALSESTFPVREIAEFICNRMAWQDDPRECCTFIQHARLLIKELSEIVNGGHSGRTLGGNQSNPNALIVPSIQHGLAHFSLLTHGFGPLAFVAILDTLIAMLDEMLKCYNQSEQHFNVPLSEISVTHIPANRFIYNDNM</sequence>
<evidence type="ECO:0000256" key="6">
    <source>
        <dbReference type="ARBA" id="ARBA00023242"/>
    </source>
</evidence>
<dbReference type="Proteomes" id="UP000277928">
    <property type="component" value="Unassembled WGS sequence"/>
</dbReference>
<dbReference type="InterPro" id="IPR004979">
    <property type="entry name" value="TF_AP2"/>
</dbReference>
<dbReference type="GO" id="GO:0005634">
    <property type="term" value="C:nucleus"/>
    <property type="evidence" value="ECO:0007669"/>
    <property type="project" value="UniProtKB-SubCell"/>
</dbReference>
<dbReference type="OrthoDB" id="6252992at2759"/>
<accession>A0A3P6SJZ5</accession>
<evidence type="ECO:0000256" key="2">
    <source>
        <dbReference type="ARBA" id="ARBA00007770"/>
    </source>
</evidence>
<dbReference type="GO" id="GO:0000981">
    <property type="term" value="F:DNA-binding transcription factor activity, RNA polymerase II-specific"/>
    <property type="evidence" value="ECO:0007669"/>
    <property type="project" value="TreeGrafter"/>
</dbReference>
<dbReference type="InterPro" id="IPR013854">
    <property type="entry name" value="TF_AP2_C"/>
</dbReference>
<dbReference type="Pfam" id="PF03299">
    <property type="entry name" value="TF_AP-2"/>
    <property type="match status" value="1"/>
</dbReference>
<keyword evidence="5" id="KW-0804">Transcription</keyword>
<dbReference type="PANTHER" id="PTHR10812:SF17">
    <property type="entry name" value="TRANSCRIPTION FACTOR AP-2, ISOFORM D"/>
    <property type="match status" value="1"/>
</dbReference>
<evidence type="ECO:0000256" key="4">
    <source>
        <dbReference type="ARBA" id="ARBA00023125"/>
    </source>
</evidence>